<gene>
    <name evidence="2" type="ORF">KI387_002941</name>
</gene>
<evidence type="ECO:0000256" key="1">
    <source>
        <dbReference type="ARBA" id="ARBA00038362"/>
    </source>
</evidence>
<dbReference type="SUPFAM" id="SSF53254">
    <property type="entry name" value="Phosphoglycerate mutase-like"/>
    <property type="match status" value="1"/>
</dbReference>
<organism evidence="2 3">
    <name type="scientific">Taxus chinensis</name>
    <name type="common">Chinese yew</name>
    <name type="synonym">Taxus wallichiana var. chinensis</name>
    <dbReference type="NCBI Taxonomy" id="29808"/>
    <lineage>
        <taxon>Eukaryota</taxon>
        <taxon>Viridiplantae</taxon>
        <taxon>Streptophyta</taxon>
        <taxon>Embryophyta</taxon>
        <taxon>Tracheophyta</taxon>
        <taxon>Spermatophyta</taxon>
        <taxon>Pinopsida</taxon>
        <taxon>Pinidae</taxon>
        <taxon>Conifers II</taxon>
        <taxon>Cupressales</taxon>
        <taxon>Taxaceae</taxon>
        <taxon>Taxus</taxon>
    </lineage>
</organism>
<name>A0AA38GWX7_TAXCH</name>
<sequence>GSSNLSTLSESGALQAKKCREALSNSKFDGCFASPIARAKLSAELIWSGREEPLVFLDTLREANLLFLEGMKNVDAQKQYPTPYKTWRENPAKFNINGIYPVVELWGQAKRAWEDILSTPGQDFLVVSHKSILRALICTALGMNPD</sequence>
<evidence type="ECO:0000313" key="2">
    <source>
        <dbReference type="EMBL" id="KAH9330833.1"/>
    </source>
</evidence>
<evidence type="ECO:0000313" key="3">
    <source>
        <dbReference type="Proteomes" id="UP000824469"/>
    </source>
</evidence>
<evidence type="ECO:0008006" key="4">
    <source>
        <dbReference type="Google" id="ProtNLM"/>
    </source>
</evidence>
<dbReference type="Proteomes" id="UP000824469">
    <property type="component" value="Unassembled WGS sequence"/>
</dbReference>
<feature type="non-terminal residue" evidence="2">
    <location>
        <position position="1"/>
    </location>
</feature>
<dbReference type="CDD" id="cd07067">
    <property type="entry name" value="HP_PGM_like"/>
    <property type="match status" value="1"/>
</dbReference>
<dbReference type="Gene3D" id="3.40.50.1240">
    <property type="entry name" value="Phosphoglycerate mutase-like"/>
    <property type="match status" value="1"/>
</dbReference>
<proteinExistence type="inferred from homology"/>
<dbReference type="InterPro" id="IPR029033">
    <property type="entry name" value="His_PPase_superfam"/>
</dbReference>
<dbReference type="PANTHER" id="PTHR48100">
    <property type="entry name" value="BROAD-SPECIFICITY PHOSPHATASE YOR283W-RELATED"/>
    <property type="match status" value="1"/>
</dbReference>
<dbReference type="InterPro" id="IPR050275">
    <property type="entry name" value="PGM_Phosphatase"/>
</dbReference>
<dbReference type="PANTHER" id="PTHR48100:SF27">
    <property type="entry name" value="OS01G0237100 PROTEIN"/>
    <property type="match status" value="1"/>
</dbReference>
<protein>
    <recommendedName>
        <fullName evidence="4">Phosphoglycerate mutase</fullName>
    </recommendedName>
</protein>
<dbReference type="AlphaFoldDB" id="A0AA38GWX7"/>
<accession>A0AA38GWX7</accession>
<dbReference type="InterPro" id="IPR013078">
    <property type="entry name" value="His_Pase_superF_clade-1"/>
</dbReference>
<reference evidence="2 3" key="1">
    <citation type="journal article" date="2021" name="Nat. Plants">
        <title>The Taxus genome provides insights into paclitaxel biosynthesis.</title>
        <authorList>
            <person name="Xiong X."/>
            <person name="Gou J."/>
            <person name="Liao Q."/>
            <person name="Li Y."/>
            <person name="Zhou Q."/>
            <person name="Bi G."/>
            <person name="Li C."/>
            <person name="Du R."/>
            <person name="Wang X."/>
            <person name="Sun T."/>
            <person name="Guo L."/>
            <person name="Liang H."/>
            <person name="Lu P."/>
            <person name="Wu Y."/>
            <person name="Zhang Z."/>
            <person name="Ro D.K."/>
            <person name="Shang Y."/>
            <person name="Huang S."/>
            <person name="Yan J."/>
        </authorList>
    </citation>
    <scope>NUCLEOTIDE SEQUENCE [LARGE SCALE GENOMIC DNA]</scope>
    <source>
        <strain evidence="2">Ta-2019</strain>
    </source>
</reference>
<comment type="similarity">
    <text evidence="1">Belongs to the phosphoglycerate mutase family.</text>
</comment>
<keyword evidence="3" id="KW-1185">Reference proteome</keyword>
<dbReference type="Pfam" id="PF00300">
    <property type="entry name" value="His_Phos_1"/>
    <property type="match status" value="1"/>
</dbReference>
<feature type="non-terminal residue" evidence="2">
    <location>
        <position position="146"/>
    </location>
</feature>
<comment type="caution">
    <text evidence="2">The sequence shown here is derived from an EMBL/GenBank/DDBJ whole genome shotgun (WGS) entry which is preliminary data.</text>
</comment>
<dbReference type="GO" id="GO:0016791">
    <property type="term" value="F:phosphatase activity"/>
    <property type="evidence" value="ECO:0007669"/>
    <property type="project" value="TreeGrafter"/>
</dbReference>
<dbReference type="EMBL" id="JAHRHJ020000001">
    <property type="protein sequence ID" value="KAH9330833.1"/>
    <property type="molecule type" value="Genomic_DNA"/>
</dbReference>
<dbReference type="OMA" id="CHDALAN"/>